<dbReference type="EMBL" id="MZGU01000002">
    <property type="protein sequence ID" value="PWB87161.1"/>
    <property type="molecule type" value="Genomic_DNA"/>
</dbReference>
<dbReference type="Gene3D" id="3.40.640.10">
    <property type="entry name" value="Type I PLP-dependent aspartate aminotransferase-like (Major domain)"/>
    <property type="match status" value="1"/>
</dbReference>
<dbReference type="PANTHER" id="PTHR30244">
    <property type="entry name" value="TRANSAMINASE"/>
    <property type="match status" value="1"/>
</dbReference>
<dbReference type="RefSeq" id="WP_116669096.1">
    <property type="nucleotide sequence ID" value="NZ_MZGU01000002.1"/>
</dbReference>
<dbReference type="GO" id="GO:0008483">
    <property type="term" value="F:transaminase activity"/>
    <property type="evidence" value="ECO:0007669"/>
    <property type="project" value="UniProtKB-KW"/>
</dbReference>
<dbReference type="SUPFAM" id="SSF53383">
    <property type="entry name" value="PLP-dependent transferases"/>
    <property type="match status" value="1"/>
</dbReference>
<organism evidence="2 3">
    <name type="scientific">Methanobrevibacter woesei</name>
    <dbReference type="NCBI Taxonomy" id="190976"/>
    <lineage>
        <taxon>Archaea</taxon>
        <taxon>Methanobacteriati</taxon>
        <taxon>Methanobacteriota</taxon>
        <taxon>Methanomada group</taxon>
        <taxon>Methanobacteria</taxon>
        <taxon>Methanobacteriales</taxon>
        <taxon>Methanobacteriaceae</taxon>
        <taxon>Methanobrevibacter</taxon>
    </lineage>
</organism>
<dbReference type="InterPro" id="IPR015421">
    <property type="entry name" value="PyrdxlP-dep_Trfase_major"/>
</dbReference>
<accession>A0A2U1S9P3</accession>
<dbReference type="GO" id="GO:0030170">
    <property type="term" value="F:pyridoxal phosphate binding"/>
    <property type="evidence" value="ECO:0007669"/>
    <property type="project" value="TreeGrafter"/>
</dbReference>
<reference evidence="2 3" key="1">
    <citation type="submission" date="2017-03" db="EMBL/GenBank/DDBJ databases">
        <title>Genome sequence of Methanobrevibacter wosei.</title>
        <authorList>
            <person name="Poehlein A."/>
            <person name="Seedorf H."/>
            <person name="Daniel R."/>
        </authorList>
    </citation>
    <scope>NUCLEOTIDE SEQUENCE [LARGE SCALE GENOMIC DNA]</scope>
    <source>
        <strain evidence="2 3">DSM 11979</strain>
    </source>
</reference>
<protein>
    <submittedName>
        <fullName evidence="2">DegT/DnrJ/EryC1/StrS aminotransferase family protein</fullName>
    </submittedName>
</protein>
<gene>
    <name evidence="2" type="ORF">MBBWO_02780</name>
</gene>
<comment type="caution">
    <text evidence="2">The sequence shown here is derived from an EMBL/GenBank/DDBJ whole genome shotgun (WGS) entry which is preliminary data.</text>
</comment>
<evidence type="ECO:0000313" key="3">
    <source>
        <dbReference type="Proteomes" id="UP000245577"/>
    </source>
</evidence>
<keyword evidence="2" id="KW-0032">Aminotransferase</keyword>
<keyword evidence="1" id="KW-0663">Pyridoxal phosphate</keyword>
<proteinExistence type="inferred from homology"/>
<evidence type="ECO:0000313" key="2">
    <source>
        <dbReference type="EMBL" id="PWB87161.1"/>
    </source>
</evidence>
<dbReference type="InterPro" id="IPR000653">
    <property type="entry name" value="DegT/StrS_aminotransferase"/>
</dbReference>
<dbReference type="PANTHER" id="PTHR30244:SF34">
    <property type="entry name" value="DTDP-4-AMINO-4,6-DIDEOXYGALACTOSE TRANSAMINASE"/>
    <property type="match status" value="1"/>
</dbReference>
<dbReference type="OrthoDB" id="82426at2157"/>
<dbReference type="Pfam" id="PF01041">
    <property type="entry name" value="DegT_DnrJ_EryC1"/>
    <property type="match status" value="1"/>
</dbReference>
<keyword evidence="3" id="KW-1185">Reference proteome</keyword>
<comment type="similarity">
    <text evidence="1">Belongs to the DegT/DnrJ/EryC1 family.</text>
</comment>
<evidence type="ECO:0000256" key="1">
    <source>
        <dbReference type="RuleBase" id="RU004508"/>
    </source>
</evidence>
<keyword evidence="2" id="KW-0808">Transferase</keyword>
<dbReference type="GO" id="GO:0000271">
    <property type="term" value="P:polysaccharide biosynthetic process"/>
    <property type="evidence" value="ECO:0007669"/>
    <property type="project" value="TreeGrafter"/>
</dbReference>
<sequence>MIFKFKEPSNKTKEVMSEVAKGNIDTDFESEAEAKINKITNHKFVKLTNSGNASIFLAIASTEGPIIIPDQGGWNGFKQVANYLNRDIITLKTDYGFINTDYLEDIDEGNLILTSFAGYTAEQDIKAIYDICSDKNITLIEDASAGLGDDKNILGNGKYADIIVASTGSPKIINVGNGGFISTDNPDVLEKTRILQKIVKINEITASGVCVELENIGKKLNTTINACNYLKNSLDDVIHADKRGLNVIIKDAKPKDFSWNLKKELKTDKKGFITKCPNYNRIKEKAVAIEIKNLDYNCLKKEYLDKIIEIIEKNKTEKISNQQ</sequence>
<dbReference type="InterPro" id="IPR015424">
    <property type="entry name" value="PyrdxlP-dep_Trfase"/>
</dbReference>
<dbReference type="Proteomes" id="UP000245577">
    <property type="component" value="Unassembled WGS sequence"/>
</dbReference>
<name>A0A2U1S9P3_9EURY</name>
<dbReference type="AlphaFoldDB" id="A0A2U1S9P3"/>